<dbReference type="Pfam" id="PF03746">
    <property type="entry name" value="LamB_YcsF"/>
    <property type="match status" value="1"/>
</dbReference>
<evidence type="ECO:0000313" key="1">
    <source>
        <dbReference type="EMBL" id="KXI27117.1"/>
    </source>
</evidence>
<accession>A0A148KLE6</accession>
<dbReference type="InterPro" id="IPR005501">
    <property type="entry name" value="LamB/YcsF/PxpA-like"/>
</dbReference>
<dbReference type="STRING" id="1799789.AX660_01655"/>
<protein>
    <recommendedName>
        <fullName evidence="3">Lactam utilization protein LamB</fullName>
    </recommendedName>
</protein>
<dbReference type="PANTHER" id="PTHR30292:SF0">
    <property type="entry name" value="5-OXOPROLINASE SUBUNIT A"/>
    <property type="match status" value="1"/>
</dbReference>
<reference evidence="2" key="1">
    <citation type="submission" date="2016-02" db="EMBL/GenBank/DDBJ databases">
        <authorList>
            <person name="Schultz-Johansen M."/>
            <person name="Glaring M.A."/>
            <person name="Bech P.K."/>
            <person name="Stougaard P."/>
        </authorList>
    </citation>
    <scope>NUCLEOTIDE SEQUENCE [LARGE SCALE GENOMIC DNA]</scope>
    <source>
        <strain evidence="2">S66</strain>
    </source>
</reference>
<dbReference type="Proteomes" id="UP000070299">
    <property type="component" value="Unassembled WGS sequence"/>
</dbReference>
<dbReference type="GO" id="GO:0005975">
    <property type="term" value="P:carbohydrate metabolic process"/>
    <property type="evidence" value="ECO:0007669"/>
    <property type="project" value="InterPro"/>
</dbReference>
<organism evidence="1 2">
    <name type="scientific">Paraglaciecola hydrolytica</name>
    <dbReference type="NCBI Taxonomy" id="1799789"/>
    <lineage>
        <taxon>Bacteria</taxon>
        <taxon>Pseudomonadati</taxon>
        <taxon>Pseudomonadota</taxon>
        <taxon>Gammaproteobacteria</taxon>
        <taxon>Alteromonadales</taxon>
        <taxon>Alteromonadaceae</taxon>
        <taxon>Paraglaciecola</taxon>
    </lineage>
</organism>
<dbReference type="RefSeq" id="WP_068381468.1">
    <property type="nucleotide sequence ID" value="NZ_LSNE01000015.1"/>
</dbReference>
<dbReference type="PANTHER" id="PTHR30292">
    <property type="entry name" value="UNCHARACTERIZED PROTEIN YBGL-RELATED"/>
    <property type="match status" value="1"/>
</dbReference>
<dbReference type="Gene3D" id="3.20.20.370">
    <property type="entry name" value="Glycoside hydrolase/deacetylase"/>
    <property type="match status" value="1"/>
</dbReference>
<dbReference type="InterPro" id="IPR011330">
    <property type="entry name" value="Glyco_hydro/deAcase_b/a-brl"/>
</dbReference>
<sequence length="251" mass="27332">MQLHIIDINCDMGEGQSHHDCEQDALLMPYISRCNIACGAHAGNDFTMRQTLLNAQGYRLKCGAHPGYPDPDNFGRVSLKVTHQQIVDSVLLQVQKLVDIATELGVALSHIKLHGALYNDAEKSSDLADLLCQAVAVNYPKLSVLGLSGGAMQHAAKQYGLDFLREGFMDRAYLASGQLAPRTLPGSVYQNPQQCINQVLTILRQTPLPTLDGNRIELAVDSLCLHGDSKIALDLATTLHSELSQAGYQIQ</sequence>
<comment type="caution">
    <text evidence="1">The sequence shown here is derived from an EMBL/GenBank/DDBJ whole genome shotgun (WGS) entry which is preliminary data.</text>
</comment>
<dbReference type="OrthoDB" id="9773478at2"/>
<name>A0A148KLE6_9ALTE</name>
<dbReference type="CDD" id="cd10801">
    <property type="entry name" value="LamB_YcsF_like_1"/>
    <property type="match status" value="1"/>
</dbReference>
<evidence type="ECO:0008006" key="3">
    <source>
        <dbReference type="Google" id="ProtNLM"/>
    </source>
</evidence>
<dbReference type="AlphaFoldDB" id="A0A148KLE6"/>
<evidence type="ECO:0000313" key="2">
    <source>
        <dbReference type="Proteomes" id="UP000070299"/>
    </source>
</evidence>
<dbReference type="NCBIfam" id="NF003814">
    <property type="entry name" value="PRK05406.1-3"/>
    <property type="match status" value="1"/>
</dbReference>
<keyword evidence="2" id="KW-1185">Reference proteome</keyword>
<dbReference type="NCBIfam" id="NF003816">
    <property type="entry name" value="PRK05406.1-5"/>
    <property type="match status" value="1"/>
</dbReference>
<dbReference type="SUPFAM" id="SSF88713">
    <property type="entry name" value="Glycoside hydrolase/deacetylase"/>
    <property type="match status" value="1"/>
</dbReference>
<gene>
    <name evidence="1" type="ORF">AX660_01655</name>
</gene>
<dbReference type="EMBL" id="LSNE01000015">
    <property type="protein sequence ID" value="KXI27117.1"/>
    <property type="molecule type" value="Genomic_DNA"/>
</dbReference>
<proteinExistence type="predicted"/>